<proteinExistence type="predicted"/>
<accession>A0A075HXZ2</accession>
<sequence>MMRPLAVGIVSALLIAPSVAQAQEANPHISDLTGFIETAEEFIHPVPEGLFSGQEDYFVPDGKLSRAEYVLFHGVMAMNDLNRKFPYSMSRDVKLTLAQNEAGQAFDMLDTNRDGYMDHADDTNRDNAITAADRR</sequence>
<protein>
    <recommendedName>
        <fullName evidence="2">EF-hand domain-containing protein</fullName>
    </recommendedName>
</protein>
<dbReference type="AlphaFoldDB" id="A0A075HXZ2"/>
<reference evidence="1" key="1">
    <citation type="journal article" date="2014" name="Genome Biol. Evol.">
        <title>Pangenome evidence for extensive interdomain horizontal transfer affecting lineage core and shell genes in uncultured planktonic thaumarchaeota and euryarchaeota.</title>
        <authorList>
            <person name="Deschamps P."/>
            <person name="Zivanovic Y."/>
            <person name="Moreira D."/>
            <person name="Rodriguez-Valera F."/>
            <person name="Lopez-Garcia P."/>
        </authorList>
    </citation>
    <scope>NUCLEOTIDE SEQUENCE</scope>
</reference>
<evidence type="ECO:0008006" key="2">
    <source>
        <dbReference type="Google" id="ProtNLM"/>
    </source>
</evidence>
<evidence type="ECO:0000313" key="1">
    <source>
        <dbReference type="EMBL" id="AIF18648.1"/>
    </source>
</evidence>
<name>A0A075HXZ2_9EURY</name>
<dbReference type="EMBL" id="KF901116">
    <property type="protein sequence ID" value="AIF18648.1"/>
    <property type="molecule type" value="Genomic_DNA"/>
</dbReference>
<organism evidence="1">
    <name type="scientific">uncultured marine group II/III euryarchaeote KM3_83_G03</name>
    <dbReference type="NCBI Taxonomy" id="1456522"/>
    <lineage>
        <taxon>Archaea</taxon>
        <taxon>Methanobacteriati</taxon>
        <taxon>Methanobacteriota</taxon>
        <taxon>environmental samples</taxon>
    </lineage>
</organism>